<keyword evidence="4 6" id="KW-1133">Transmembrane helix</keyword>
<feature type="domain" description="Type II secretion system protein GspF" evidence="7">
    <location>
        <begin position="133"/>
        <end position="257"/>
    </location>
</feature>
<dbReference type="KEGG" id="psl:Psta_1077"/>
<evidence type="ECO:0000256" key="1">
    <source>
        <dbReference type="ARBA" id="ARBA00004651"/>
    </source>
</evidence>
<feature type="transmembrane region" description="Helical" evidence="6">
    <location>
        <begin position="241"/>
        <end position="260"/>
    </location>
</feature>
<evidence type="ECO:0000256" key="5">
    <source>
        <dbReference type="ARBA" id="ARBA00023136"/>
    </source>
</evidence>
<evidence type="ECO:0000256" key="4">
    <source>
        <dbReference type="ARBA" id="ARBA00022989"/>
    </source>
</evidence>
<name>D2R8E3_PIRSD</name>
<reference evidence="8 9" key="1">
    <citation type="journal article" date="2009" name="Stand. Genomic Sci.">
        <title>Complete genome sequence of Pirellula staleyi type strain (ATCC 27377).</title>
        <authorList>
            <person name="Clum A."/>
            <person name="Tindall B.J."/>
            <person name="Sikorski J."/>
            <person name="Ivanova N."/>
            <person name="Mavrommatis K."/>
            <person name="Lucas S."/>
            <person name="Glavina del Rio T."/>
            <person name="Nolan M."/>
            <person name="Chen F."/>
            <person name="Tice H."/>
            <person name="Pitluck S."/>
            <person name="Cheng J.F."/>
            <person name="Chertkov O."/>
            <person name="Brettin T."/>
            <person name="Han C."/>
            <person name="Detter J.C."/>
            <person name="Kuske C."/>
            <person name="Bruce D."/>
            <person name="Goodwin L."/>
            <person name="Ovchinikova G."/>
            <person name="Pati A."/>
            <person name="Mikhailova N."/>
            <person name="Chen A."/>
            <person name="Palaniappan K."/>
            <person name="Land M."/>
            <person name="Hauser L."/>
            <person name="Chang Y.J."/>
            <person name="Jeffries C.D."/>
            <person name="Chain P."/>
            <person name="Rohde M."/>
            <person name="Goker M."/>
            <person name="Bristow J."/>
            <person name="Eisen J.A."/>
            <person name="Markowitz V."/>
            <person name="Hugenholtz P."/>
            <person name="Kyrpides N.C."/>
            <person name="Klenk H.P."/>
            <person name="Lapidus A."/>
        </authorList>
    </citation>
    <scope>NUCLEOTIDE SEQUENCE [LARGE SCALE GENOMIC DNA]</scope>
    <source>
        <strain evidence="9">ATCC 27377 / DSM 6068 / ICPB 4128</strain>
    </source>
</reference>
<evidence type="ECO:0000313" key="9">
    <source>
        <dbReference type="Proteomes" id="UP000001887"/>
    </source>
</evidence>
<feature type="transmembrane region" description="Helical" evidence="6">
    <location>
        <begin position="6"/>
        <end position="29"/>
    </location>
</feature>
<dbReference type="STRING" id="530564.Psta_1077"/>
<comment type="subcellular location">
    <subcellularLocation>
        <location evidence="1">Cell membrane</location>
        <topology evidence="1">Multi-pass membrane protein</topology>
    </subcellularLocation>
</comment>
<dbReference type="Proteomes" id="UP000001887">
    <property type="component" value="Chromosome"/>
</dbReference>
<evidence type="ECO:0000313" key="8">
    <source>
        <dbReference type="EMBL" id="ADB15760.1"/>
    </source>
</evidence>
<dbReference type="HOGENOM" id="CLU_064305_0_2_0"/>
<evidence type="ECO:0000256" key="2">
    <source>
        <dbReference type="ARBA" id="ARBA00022475"/>
    </source>
</evidence>
<feature type="transmembrane region" description="Helical" evidence="6">
    <location>
        <begin position="276"/>
        <end position="296"/>
    </location>
</feature>
<protein>
    <submittedName>
        <fullName evidence="8">Type II secretion system protein</fullName>
    </submittedName>
</protein>
<dbReference type="PANTHER" id="PTHR35007">
    <property type="entry name" value="INTEGRAL MEMBRANE PROTEIN-RELATED"/>
    <property type="match status" value="1"/>
</dbReference>
<dbReference type="EMBL" id="CP001848">
    <property type="protein sequence ID" value="ADB15760.1"/>
    <property type="molecule type" value="Genomic_DNA"/>
</dbReference>
<dbReference type="Pfam" id="PF00482">
    <property type="entry name" value="T2SSF"/>
    <property type="match status" value="1"/>
</dbReference>
<feature type="transmembrane region" description="Helical" evidence="6">
    <location>
        <begin position="99"/>
        <end position="120"/>
    </location>
</feature>
<keyword evidence="2" id="KW-1003">Cell membrane</keyword>
<dbReference type="InterPro" id="IPR042094">
    <property type="entry name" value="T2SS_GspF_sf"/>
</dbReference>
<dbReference type="PANTHER" id="PTHR35007:SF1">
    <property type="entry name" value="PILUS ASSEMBLY PROTEIN"/>
    <property type="match status" value="1"/>
</dbReference>
<organism evidence="8 9">
    <name type="scientific">Pirellula staleyi (strain ATCC 27377 / DSM 6068 / ICPB 4128)</name>
    <name type="common">Pirella staleyi</name>
    <dbReference type="NCBI Taxonomy" id="530564"/>
    <lineage>
        <taxon>Bacteria</taxon>
        <taxon>Pseudomonadati</taxon>
        <taxon>Planctomycetota</taxon>
        <taxon>Planctomycetia</taxon>
        <taxon>Pirellulales</taxon>
        <taxon>Pirellulaceae</taxon>
        <taxon>Pirellula</taxon>
    </lineage>
</organism>
<dbReference type="InterPro" id="IPR018076">
    <property type="entry name" value="T2SS_GspF_dom"/>
</dbReference>
<dbReference type="eggNOG" id="COG4965">
    <property type="taxonomic scope" value="Bacteria"/>
</dbReference>
<evidence type="ECO:0000259" key="7">
    <source>
        <dbReference type="Pfam" id="PF00482"/>
    </source>
</evidence>
<evidence type="ECO:0000256" key="6">
    <source>
        <dbReference type="SAM" id="Phobius"/>
    </source>
</evidence>
<dbReference type="AlphaFoldDB" id="D2R8E3"/>
<keyword evidence="5 6" id="KW-0472">Membrane</keyword>
<feature type="transmembrane region" description="Helical" evidence="6">
    <location>
        <begin position="74"/>
        <end position="93"/>
    </location>
</feature>
<keyword evidence="9" id="KW-1185">Reference proteome</keyword>
<evidence type="ECO:0000256" key="3">
    <source>
        <dbReference type="ARBA" id="ARBA00022692"/>
    </source>
</evidence>
<accession>D2R8E3</accession>
<dbReference type="OrthoDB" id="261155at2"/>
<sequence precursor="true">MNGMFAELAIVGATFASVSAALATIGLLARDLFSKPDTSRPRLELAEPQPEGDLNRWFFRLVEESGTFMDMTTATAVVIGGGVLGLGLPLVMFENLLGAAGGLILGITLPIVYLSVLRWWRVGTMQKQMPQALQAVADAVRSGQTLSEACQLVSKEIKGPLGQEFAYAHQQLELGHAPVSVMNRMATRVPLTEFRVFATAVVVHRRAGGNLSLLTERMSHSARDRQDVRNHLMAVTSGSRLSAFGMVLGGIIAVAFLTWLEPDYVRAFLENPKGPWLLFIAFMLQVVGAIWVWRILKVNY</sequence>
<dbReference type="Gene3D" id="1.20.81.30">
    <property type="entry name" value="Type II secretion system (T2SS), domain F"/>
    <property type="match status" value="1"/>
</dbReference>
<proteinExistence type="predicted"/>
<gene>
    <name evidence="8" type="ordered locus">Psta_1077</name>
</gene>
<keyword evidence="3 6" id="KW-0812">Transmembrane</keyword>
<dbReference type="GO" id="GO:0005886">
    <property type="term" value="C:plasma membrane"/>
    <property type="evidence" value="ECO:0007669"/>
    <property type="project" value="UniProtKB-SubCell"/>
</dbReference>